<dbReference type="Gene3D" id="3.30.70.3040">
    <property type="match status" value="1"/>
</dbReference>
<evidence type="ECO:0000256" key="3">
    <source>
        <dbReference type="ARBA" id="ARBA00021907"/>
    </source>
</evidence>
<dbReference type="PIRSF" id="PIRSF003097">
    <property type="entry name" value="FtsX"/>
    <property type="match status" value="1"/>
</dbReference>
<dbReference type="Pfam" id="PF02687">
    <property type="entry name" value="FtsX"/>
    <property type="match status" value="1"/>
</dbReference>
<keyword evidence="5 10" id="KW-0132">Cell division</keyword>
<evidence type="ECO:0000256" key="7">
    <source>
        <dbReference type="ARBA" id="ARBA00022989"/>
    </source>
</evidence>
<evidence type="ECO:0000256" key="9">
    <source>
        <dbReference type="ARBA" id="ARBA00023306"/>
    </source>
</evidence>
<dbReference type="EMBL" id="MHKK01000039">
    <property type="protein sequence ID" value="OGY89228.1"/>
    <property type="molecule type" value="Genomic_DNA"/>
</dbReference>
<dbReference type="InterPro" id="IPR004513">
    <property type="entry name" value="FtsX"/>
</dbReference>
<evidence type="ECO:0000256" key="1">
    <source>
        <dbReference type="ARBA" id="ARBA00004651"/>
    </source>
</evidence>
<feature type="transmembrane region" description="Helical" evidence="11">
    <location>
        <begin position="277"/>
        <end position="297"/>
    </location>
</feature>
<keyword evidence="4 10" id="KW-1003">Cell membrane</keyword>
<dbReference type="PANTHER" id="PTHR47755:SF1">
    <property type="entry name" value="CELL DIVISION PROTEIN FTSX"/>
    <property type="match status" value="1"/>
</dbReference>
<feature type="domain" description="ABC3 transporter permease C-terminal" evidence="12">
    <location>
        <begin position="180"/>
        <end position="298"/>
    </location>
</feature>
<feature type="domain" description="FtsX extracellular" evidence="13">
    <location>
        <begin position="58"/>
        <end position="144"/>
    </location>
</feature>
<organism evidence="14 15">
    <name type="scientific">Candidatus Komeilibacteria bacterium RIFCSPHIGHO2_01_FULL_52_14</name>
    <dbReference type="NCBI Taxonomy" id="1798549"/>
    <lineage>
        <taxon>Bacteria</taxon>
        <taxon>Candidatus Komeiliibacteriota</taxon>
    </lineage>
</organism>
<gene>
    <name evidence="14" type="ORF">A2677_01980</name>
</gene>
<dbReference type="GO" id="GO:0051301">
    <property type="term" value="P:cell division"/>
    <property type="evidence" value="ECO:0007669"/>
    <property type="project" value="UniProtKB-KW"/>
</dbReference>
<evidence type="ECO:0000256" key="10">
    <source>
        <dbReference type="PIRNR" id="PIRNR003097"/>
    </source>
</evidence>
<evidence type="ECO:0000256" key="11">
    <source>
        <dbReference type="SAM" id="Phobius"/>
    </source>
</evidence>
<comment type="subcellular location">
    <subcellularLocation>
        <location evidence="1">Cell membrane</location>
        <topology evidence="1">Multi-pass membrane protein</topology>
    </subcellularLocation>
</comment>
<dbReference type="InterPro" id="IPR003838">
    <property type="entry name" value="ABC3_permease_C"/>
</dbReference>
<feature type="transmembrane region" description="Helical" evidence="11">
    <location>
        <begin position="176"/>
        <end position="196"/>
    </location>
</feature>
<feature type="transmembrane region" description="Helical" evidence="11">
    <location>
        <begin position="228"/>
        <end position="246"/>
    </location>
</feature>
<proteinExistence type="inferred from homology"/>
<sequence>MLIFLRSVRYALQDFVRNFWLSLATLLVMIIVLFLVNTLIGLDYAKTALLSELNQRIDIALFFKPNVQESDVKRIQTDLEQNQAVASVVSISPDEGMTTLKERYPDIAEKILPALNENPLGYTLRIQARNLEDYPTILNTIENNSEYMSLLDAAHQVDARALTESAASAADKINRIALALASLFLVLSIIIMFNAIRVSIYSHRDEIAVMKLVGATNMYIRLPYVLESVLYVFCSLVLNTFLTFFAIKFSQPLLDRMFVGIANIQLLEYFTAQAQPILIAEFIAMALLSIISTSLALRKHLKV</sequence>
<protein>
    <recommendedName>
        <fullName evidence="3 10">Cell division protein FtsX</fullName>
    </recommendedName>
</protein>
<evidence type="ECO:0000256" key="2">
    <source>
        <dbReference type="ARBA" id="ARBA00007379"/>
    </source>
</evidence>
<evidence type="ECO:0000259" key="13">
    <source>
        <dbReference type="Pfam" id="PF18075"/>
    </source>
</evidence>
<keyword evidence="9 10" id="KW-0131">Cell cycle</keyword>
<feature type="transmembrane region" description="Helical" evidence="11">
    <location>
        <begin position="20"/>
        <end position="42"/>
    </location>
</feature>
<evidence type="ECO:0000313" key="15">
    <source>
        <dbReference type="Proteomes" id="UP000177817"/>
    </source>
</evidence>
<keyword evidence="7 11" id="KW-1133">Transmembrane helix</keyword>
<reference evidence="14 15" key="1">
    <citation type="journal article" date="2016" name="Nat. Commun.">
        <title>Thousands of microbial genomes shed light on interconnected biogeochemical processes in an aquifer system.</title>
        <authorList>
            <person name="Anantharaman K."/>
            <person name="Brown C.T."/>
            <person name="Hug L.A."/>
            <person name="Sharon I."/>
            <person name="Castelle C.J."/>
            <person name="Probst A.J."/>
            <person name="Thomas B.C."/>
            <person name="Singh A."/>
            <person name="Wilkins M.J."/>
            <person name="Karaoz U."/>
            <person name="Brodie E.L."/>
            <person name="Williams K.H."/>
            <person name="Hubbard S.S."/>
            <person name="Banfield J.F."/>
        </authorList>
    </citation>
    <scope>NUCLEOTIDE SEQUENCE [LARGE SCALE GENOMIC DNA]</scope>
</reference>
<evidence type="ECO:0000256" key="5">
    <source>
        <dbReference type="ARBA" id="ARBA00022618"/>
    </source>
</evidence>
<dbReference type="PANTHER" id="PTHR47755">
    <property type="entry name" value="CELL DIVISION PROTEIN FTSX"/>
    <property type="match status" value="1"/>
</dbReference>
<keyword evidence="6 11" id="KW-0812">Transmembrane</keyword>
<dbReference type="AlphaFoldDB" id="A0A1G2BJ37"/>
<dbReference type="InterPro" id="IPR040690">
    <property type="entry name" value="FtsX_ECD"/>
</dbReference>
<accession>A0A1G2BJ37</accession>
<evidence type="ECO:0000256" key="4">
    <source>
        <dbReference type="ARBA" id="ARBA00022475"/>
    </source>
</evidence>
<comment type="similarity">
    <text evidence="2 10">Belongs to the ABC-4 integral membrane protein family. FtsX subfamily.</text>
</comment>
<evidence type="ECO:0000313" key="14">
    <source>
        <dbReference type="EMBL" id="OGY89228.1"/>
    </source>
</evidence>
<name>A0A1G2BJ37_9BACT</name>
<dbReference type="Pfam" id="PF18075">
    <property type="entry name" value="FtsX_ECD"/>
    <property type="match status" value="1"/>
</dbReference>
<dbReference type="Proteomes" id="UP000177817">
    <property type="component" value="Unassembled WGS sequence"/>
</dbReference>
<evidence type="ECO:0000259" key="12">
    <source>
        <dbReference type="Pfam" id="PF02687"/>
    </source>
</evidence>
<evidence type="ECO:0000256" key="8">
    <source>
        <dbReference type="ARBA" id="ARBA00023136"/>
    </source>
</evidence>
<comment type="caution">
    <text evidence="14">The sequence shown here is derived from an EMBL/GenBank/DDBJ whole genome shotgun (WGS) entry which is preliminary data.</text>
</comment>
<dbReference type="GO" id="GO:0005886">
    <property type="term" value="C:plasma membrane"/>
    <property type="evidence" value="ECO:0007669"/>
    <property type="project" value="UniProtKB-SubCell"/>
</dbReference>
<keyword evidence="8 10" id="KW-0472">Membrane</keyword>
<evidence type="ECO:0000256" key="6">
    <source>
        <dbReference type="ARBA" id="ARBA00022692"/>
    </source>
</evidence>